<evidence type="ECO:0000313" key="2">
    <source>
        <dbReference type="EMBL" id="BES95961.1"/>
    </source>
</evidence>
<feature type="region of interest" description="Disordered" evidence="1">
    <location>
        <begin position="1"/>
        <end position="84"/>
    </location>
</feature>
<feature type="compositionally biased region" description="Basic and acidic residues" evidence="1">
    <location>
        <begin position="37"/>
        <end position="52"/>
    </location>
</feature>
<evidence type="ECO:0000256" key="1">
    <source>
        <dbReference type="SAM" id="MobiDB-lite"/>
    </source>
</evidence>
<reference evidence="2 3" key="1">
    <citation type="submission" date="2023-09" db="EMBL/GenBank/DDBJ databases">
        <title>Nesidiocoris tenuis whole genome shotgun sequence.</title>
        <authorList>
            <person name="Shibata T."/>
            <person name="Shimoda M."/>
            <person name="Kobayashi T."/>
            <person name="Uehara T."/>
        </authorList>
    </citation>
    <scope>NUCLEOTIDE SEQUENCE [LARGE SCALE GENOMIC DNA]</scope>
    <source>
        <strain evidence="2 3">Japan</strain>
    </source>
</reference>
<feature type="compositionally biased region" description="Basic and acidic residues" evidence="1">
    <location>
        <begin position="69"/>
        <end position="84"/>
    </location>
</feature>
<dbReference type="EMBL" id="AP028914">
    <property type="protein sequence ID" value="BES95961.1"/>
    <property type="molecule type" value="Genomic_DNA"/>
</dbReference>
<evidence type="ECO:0000313" key="3">
    <source>
        <dbReference type="Proteomes" id="UP001307889"/>
    </source>
</evidence>
<proteinExistence type="predicted"/>
<gene>
    <name evidence="2" type="ORF">NTJ_08770</name>
</gene>
<sequence length="84" mass="9247">MRTRNESADGPLEVFNRAEGMADAGSRAGVMASESEEAPRDEGETRKRRDYGCSDPRGGPSAAMFSTPPERRDPSRARLLPHER</sequence>
<protein>
    <submittedName>
        <fullName evidence="2">Uncharacterized protein</fullName>
    </submittedName>
</protein>
<keyword evidence="3" id="KW-1185">Reference proteome</keyword>
<accession>A0ABN7AUV1</accession>
<organism evidence="2 3">
    <name type="scientific">Nesidiocoris tenuis</name>
    <dbReference type="NCBI Taxonomy" id="355587"/>
    <lineage>
        <taxon>Eukaryota</taxon>
        <taxon>Metazoa</taxon>
        <taxon>Ecdysozoa</taxon>
        <taxon>Arthropoda</taxon>
        <taxon>Hexapoda</taxon>
        <taxon>Insecta</taxon>
        <taxon>Pterygota</taxon>
        <taxon>Neoptera</taxon>
        <taxon>Paraneoptera</taxon>
        <taxon>Hemiptera</taxon>
        <taxon>Heteroptera</taxon>
        <taxon>Panheteroptera</taxon>
        <taxon>Cimicomorpha</taxon>
        <taxon>Miridae</taxon>
        <taxon>Dicyphina</taxon>
        <taxon>Nesidiocoris</taxon>
    </lineage>
</organism>
<dbReference type="Proteomes" id="UP001307889">
    <property type="component" value="Chromosome 6"/>
</dbReference>
<name>A0ABN7AUV1_9HEMI</name>